<feature type="region of interest" description="Disordered" evidence="1">
    <location>
        <begin position="21"/>
        <end position="79"/>
    </location>
</feature>
<feature type="compositionally biased region" description="Basic residues" evidence="1">
    <location>
        <begin position="42"/>
        <end position="58"/>
    </location>
</feature>
<name>A0ABX6A9K7_STRVD</name>
<sequence>MILDARARWPERVVPHAAGANVNGRRRPLPVPLARCSLPRGRTGRGQRRPRGPRRPRLRATAGPSGVPLGFHHHPLAVEGAGTSGRASFVRARRPWPCGPVRVRRGRFGPSTSVVSARSA</sequence>
<reference evidence="2 3" key="1">
    <citation type="submission" date="2017-09" db="EMBL/GenBank/DDBJ databases">
        <authorList>
            <person name="Lee N."/>
            <person name="Cho B.-K."/>
        </authorList>
    </citation>
    <scope>NUCLEOTIDE SEQUENCE [LARGE SCALE GENOMIC DNA]</scope>
    <source>
        <strain evidence="2 3">ATCC 39115</strain>
    </source>
</reference>
<dbReference type="Proteomes" id="UP000327143">
    <property type="component" value="Chromosome"/>
</dbReference>
<gene>
    <name evidence="2" type="ORF">CP969_04245</name>
</gene>
<organism evidence="2 3">
    <name type="scientific">Streptomyces viridosporus T7A</name>
    <dbReference type="NCBI Taxonomy" id="665577"/>
    <lineage>
        <taxon>Bacteria</taxon>
        <taxon>Bacillati</taxon>
        <taxon>Actinomycetota</taxon>
        <taxon>Actinomycetes</taxon>
        <taxon>Kitasatosporales</taxon>
        <taxon>Streptomycetaceae</taxon>
        <taxon>Streptomyces</taxon>
    </lineage>
</organism>
<evidence type="ECO:0000313" key="2">
    <source>
        <dbReference type="EMBL" id="QEU83975.1"/>
    </source>
</evidence>
<proteinExistence type="predicted"/>
<accession>A0ABX6A9K7</accession>
<dbReference type="EMBL" id="CP023700">
    <property type="protein sequence ID" value="QEU83975.1"/>
    <property type="molecule type" value="Genomic_DNA"/>
</dbReference>
<protein>
    <submittedName>
        <fullName evidence="2">Uncharacterized protein</fullName>
    </submittedName>
</protein>
<evidence type="ECO:0000256" key="1">
    <source>
        <dbReference type="SAM" id="MobiDB-lite"/>
    </source>
</evidence>
<evidence type="ECO:0000313" key="3">
    <source>
        <dbReference type="Proteomes" id="UP000327143"/>
    </source>
</evidence>
<keyword evidence="3" id="KW-1185">Reference proteome</keyword>